<feature type="transmembrane region" description="Helical" evidence="6">
    <location>
        <begin position="174"/>
        <end position="195"/>
    </location>
</feature>
<keyword evidence="9" id="KW-1185">Reference proteome</keyword>
<feature type="transmembrane region" description="Helical" evidence="6">
    <location>
        <begin position="93"/>
        <end position="111"/>
    </location>
</feature>
<feature type="transmembrane region" description="Helical" evidence="6">
    <location>
        <begin position="120"/>
        <end position="138"/>
    </location>
</feature>
<keyword evidence="3 6" id="KW-0812">Transmembrane</keyword>
<evidence type="ECO:0000256" key="1">
    <source>
        <dbReference type="ARBA" id="ARBA00004141"/>
    </source>
</evidence>
<dbReference type="Proteomes" id="UP000228948">
    <property type="component" value="Chromosome"/>
</dbReference>
<reference evidence="8 9" key="1">
    <citation type="submission" date="2017-11" db="EMBL/GenBank/DDBJ databases">
        <title>Revised Sequence and Annotation of the Rhodobaca barguzinensis strain alga05 Genome.</title>
        <authorList>
            <person name="Kopejtka K."/>
            <person name="Tomasch J.M."/>
            <person name="Bunk B."/>
            <person name="Koblizek M."/>
        </authorList>
    </citation>
    <scope>NUCLEOTIDE SEQUENCE [LARGE SCALE GENOMIC DNA]</scope>
    <source>
        <strain evidence="9">alga05</strain>
    </source>
</reference>
<dbReference type="InterPro" id="IPR037185">
    <property type="entry name" value="EmrE-like"/>
</dbReference>
<proteinExistence type="inferred from homology"/>
<evidence type="ECO:0000256" key="6">
    <source>
        <dbReference type="SAM" id="Phobius"/>
    </source>
</evidence>
<comment type="subcellular location">
    <subcellularLocation>
        <location evidence="1">Membrane</location>
        <topology evidence="1">Multi-pass membrane protein</topology>
    </subcellularLocation>
</comment>
<dbReference type="PANTHER" id="PTHR22911">
    <property type="entry name" value="ACYL-MALONYL CONDENSING ENZYME-RELATED"/>
    <property type="match status" value="1"/>
</dbReference>
<dbReference type="AlphaFoldDB" id="A0A2K8KDJ6"/>
<evidence type="ECO:0000313" key="9">
    <source>
        <dbReference type="Proteomes" id="UP000228948"/>
    </source>
</evidence>
<keyword evidence="5 6" id="KW-0472">Membrane</keyword>
<evidence type="ECO:0000259" key="7">
    <source>
        <dbReference type="Pfam" id="PF00892"/>
    </source>
</evidence>
<dbReference type="PANTHER" id="PTHR22911:SF6">
    <property type="entry name" value="SOLUTE CARRIER FAMILY 35 MEMBER G1"/>
    <property type="match status" value="1"/>
</dbReference>
<dbReference type="InterPro" id="IPR000620">
    <property type="entry name" value="EamA_dom"/>
</dbReference>
<gene>
    <name evidence="8" type="ORF">BG454_08105</name>
</gene>
<dbReference type="OrthoDB" id="9810329at2"/>
<feature type="transmembrane region" description="Helical" evidence="6">
    <location>
        <begin position="201"/>
        <end position="220"/>
    </location>
</feature>
<dbReference type="EMBL" id="CP024899">
    <property type="protein sequence ID" value="ATX65795.1"/>
    <property type="molecule type" value="Genomic_DNA"/>
</dbReference>
<dbReference type="KEGG" id="rbg:BG454_08105"/>
<organism evidence="8 9">
    <name type="scientific">Roseinatronobacter bogoriensis subsp. barguzinensis</name>
    <dbReference type="NCBI Taxonomy" id="441209"/>
    <lineage>
        <taxon>Bacteria</taxon>
        <taxon>Pseudomonadati</taxon>
        <taxon>Pseudomonadota</taxon>
        <taxon>Alphaproteobacteria</taxon>
        <taxon>Rhodobacterales</taxon>
        <taxon>Paracoccaceae</taxon>
        <taxon>Roseinatronobacter</taxon>
    </lineage>
</organism>
<evidence type="ECO:0000256" key="3">
    <source>
        <dbReference type="ARBA" id="ARBA00022692"/>
    </source>
</evidence>
<protein>
    <submittedName>
        <fullName evidence="8">EamA/RhaT family transporter</fullName>
    </submittedName>
</protein>
<accession>A0A2K8KDJ6</accession>
<evidence type="ECO:0000256" key="5">
    <source>
        <dbReference type="ARBA" id="ARBA00023136"/>
    </source>
</evidence>
<evidence type="ECO:0000256" key="2">
    <source>
        <dbReference type="ARBA" id="ARBA00009853"/>
    </source>
</evidence>
<evidence type="ECO:0000256" key="4">
    <source>
        <dbReference type="ARBA" id="ARBA00022989"/>
    </source>
</evidence>
<dbReference type="Pfam" id="PF00892">
    <property type="entry name" value="EamA"/>
    <property type="match status" value="2"/>
</dbReference>
<feature type="domain" description="EamA" evidence="7">
    <location>
        <begin position="143"/>
        <end position="271"/>
    </location>
</feature>
<feature type="transmembrane region" description="Helical" evidence="6">
    <location>
        <begin position="232"/>
        <end position="252"/>
    </location>
</feature>
<feature type="domain" description="EamA" evidence="7">
    <location>
        <begin position="2"/>
        <end position="133"/>
    </location>
</feature>
<feature type="transmembrane region" description="Helical" evidence="6">
    <location>
        <begin position="144"/>
        <end position="162"/>
    </location>
</feature>
<feature type="transmembrane region" description="Helical" evidence="6">
    <location>
        <begin position="258"/>
        <end position="274"/>
    </location>
</feature>
<keyword evidence="4 6" id="KW-1133">Transmembrane helix</keyword>
<evidence type="ECO:0000313" key="8">
    <source>
        <dbReference type="EMBL" id="ATX65795.1"/>
    </source>
</evidence>
<feature type="transmembrane region" description="Helical" evidence="6">
    <location>
        <begin position="27"/>
        <end position="47"/>
    </location>
</feature>
<dbReference type="SUPFAM" id="SSF103481">
    <property type="entry name" value="Multidrug resistance efflux transporter EmrE"/>
    <property type="match status" value="2"/>
</dbReference>
<sequence>MCGAIASFTAMAIAGRAIQQELDSFELMFWRSLIGFGIVLSIVLITLRKTDQGFAKAIKPTSPVLHLTRNLFHFAGQNLWFYGIMVIPLSQLVALEFTMPIWVALLAPLVLGERFTMRRLFVALLGFAGILIVAQPGVQPLTSGHLAGMLCAIGFAMNMMLTKRIMRTDSVICVLFWMTLSQTFFGFILAQWGGFTWPSPAIWGWLVVVGLTGLSAHYALSSALGLAPASTVAPMEFLRLPVIAFVGVWLYAEPLEPLVFAGAAVILLANWVNLRGREMRQRPT</sequence>
<name>A0A2K8KDJ6_9RHOB</name>
<dbReference type="GO" id="GO:0016020">
    <property type="term" value="C:membrane"/>
    <property type="evidence" value="ECO:0007669"/>
    <property type="project" value="UniProtKB-SubCell"/>
</dbReference>
<comment type="similarity">
    <text evidence="2">Belongs to the drug/metabolite transporter (DMT) superfamily. 10 TMS drug/metabolite exporter (DME) (TC 2.A.7.3) family.</text>
</comment>
<dbReference type="STRING" id="441209.GCA_001870665_01398"/>